<organism evidence="5 6">
    <name type="scientific">Micromonospora sonchi</name>
    <dbReference type="NCBI Taxonomy" id="1763543"/>
    <lineage>
        <taxon>Bacteria</taxon>
        <taxon>Bacillati</taxon>
        <taxon>Actinomycetota</taxon>
        <taxon>Actinomycetes</taxon>
        <taxon>Micromonosporales</taxon>
        <taxon>Micromonosporaceae</taxon>
        <taxon>Micromonospora</taxon>
    </lineage>
</organism>
<dbReference type="AlphaFoldDB" id="A0A917U682"/>
<evidence type="ECO:0000313" key="6">
    <source>
        <dbReference type="Proteomes" id="UP000608890"/>
    </source>
</evidence>
<evidence type="ECO:0000313" key="5">
    <source>
        <dbReference type="EMBL" id="GGM61909.1"/>
    </source>
</evidence>
<keyword evidence="6" id="KW-1185">Reference proteome</keyword>
<dbReference type="CDD" id="cd06170">
    <property type="entry name" value="LuxR_C_like"/>
    <property type="match status" value="1"/>
</dbReference>
<keyword evidence="3" id="KW-0804">Transcription</keyword>
<dbReference type="PANTHER" id="PTHR44688:SF16">
    <property type="entry name" value="DNA-BINDING TRANSCRIPTIONAL ACTIVATOR DEVR_DOSR"/>
    <property type="match status" value="1"/>
</dbReference>
<dbReference type="EMBL" id="BMNB01000036">
    <property type="protein sequence ID" value="GGM61909.1"/>
    <property type="molecule type" value="Genomic_DNA"/>
</dbReference>
<sequence length="109" mass="11446">MAAVREAVTLADGLGAALLAEQAATLARRIGLRGAGRSGPGADLLTEREREVLRLVAEGLSNSRIAEQLFISPKTASVHVSRIIAKLDVTNRVEAAAVAHRLNLLTNPS</sequence>
<accession>A0A917U682</accession>
<dbReference type="PROSITE" id="PS50043">
    <property type="entry name" value="HTH_LUXR_2"/>
    <property type="match status" value="1"/>
</dbReference>
<proteinExistence type="predicted"/>
<keyword evidence="1" id="KW-0805">Transcription regulation</keyword>
<protein>
    <recommendedName>
        <fullName evidence="4">HTH luxR-type domain-containing protein</fullName>
    </recommendedName>
</protein>
<dbReference type="PANTHER" id="PTHR44688">
    <property type="entry name" value="DNA-BINDING TRANSCRIPTIONAL ACTIVATOR DEVR_DOSR"/>
    <property type="match status" value="1"/>
</dbReference>
<dbReference type="InterPro" id="IPR000792">
    <property type="entry name" value="Tscrpt_reg_LuxR_C"/>
</dbReference>
<evidence type="ECO:0000256" key="1">
    <source>
        <dbReference type="ARBA" id="ARBA00023015"/>
    </source>
</evidence>
<dbReference type="Pfam" id="PF00196">
    <property type="entry name" value="GerE"/>
    <property type="match status" value="1"/>
</dbReference>
<evidence type="ECO:0000256" key="2">
    <source>
        <dbReference type="ARBA" id="ARBA00023125"/>
    </source>
</evidence>
<evidence type="ECO:0000256" key="3">
    <source>
        <dbReference type="ARBA" id="ARBA00023163"/>
    </source>
</evidence>
<dbReference type="SMART" id="SM00421">
    <property type="entry name" value="HTH_LUXR"/>
    <property type="match status" value="1"/>
</dbReference>
<dbReference type="Proteomes" id="UP000608890">
    <property type="component" value="Unassembled WGS sequence"/>
</dbReference>
<dbReference type="RefSeq" id="WP_229706468.1">
    <property type="nucleotide sequence ID" value="NZ_BMNB01000036.1"/>
</dbReference>
<dbReference type="SUPFAM" id="SSF46894">
    <property type="entry name" value="C-terminal effector domain of the bipartite response regulators"/>
    <property type="match status" value="1"/>
</dbReference>
<reference evidence="5" key="1">
    <citation type="journal article" date="2014" name="Int. J. Syst. Evol. Microbiol.">
        <title>Complete genome sequence of Corynebacterium casei LMG S-19264T (=DSM 44701T), isolated from a smear-ripened cheese.</title>
        <authorList>
            <consortium name="US DOE Joint Genome Institute (JGI-PGF)"/>
            <person name="Walter F."/>
            <person name="Albersmeier A."/>
            <person name="Kalinowski J."/>
            <person name="Ruckert C."/>
        </authorList>
    </citation>
    <scope>NUCLEOTIDE SEQUENCE</scope>
    <source>
        <strain evidence="5">CGMCC 4.7312</strain>
    </source>
</reference>
<keyword evidence="2" id="KW-0238">DNA-binding</keyword>
<evidence type="ECO:0000259" key="4">
    <source>
        <dbReference type="PROSITE" id="PS50043"/>
    </source>
</evidence>
<dbReference type="InterPro" id="IPR036388">
    <property type="entry name" value="WH-like_DNA-bd_sf"/>
</dbReference>
<dbReference type="Gene3D" id="1.10.10.10">
    <property type="entry name" value="Winged helix-like DNA-binding domain superfamily/Winged helix DNA-binding domain"/>
    <property type="match status" value="1"/>
</dbReference>
<feature type="domain" description="HTH luxR-type" evidence="4">
    <location>
        <begin position="38"/>
        <end position="103"/>
    </location>
</feature>
<comment type="caution">
    <text evidence="5">The sequence shown here is derived from an EMBL/GenBank/DDBJ whole genome shotgun (WGS) entry which is preliminary data.</text>
</comment>
<dbReference type="GO" id="GO:0006355">
    <property type="term" value="P:regulation of DNA-templated transcription"/>
    <property type="evidence" value="ECO:0007669"/>
    <property type="project" value="InterPro"/>
</dbReference>
<dbReference type="InterPro" id="IPR016032">
    <property type="entry name" value="Sig_transdc_resp-reg_C-effctor"/>
</dbReference>
<gene>
    <name evidence="5" type="ORF">GCM10011608_53810</name>
</gene>
<reference evidence="5" key="2">
    <citation type="submission" date="2020-09" db="EMBL/GenBank/DDBJ databases">
        <authorList>
            <person name="Sun Q."/>
            <person name="Zhou Y."/>
        </authorList>
    </citation>
    <scope>NUCLEOTIDE SEQUENCE</scope>
    <source>
        <strain evidence="5">CGMCC 4.7312</strain>
    </source>
</reference>
<name>A0A917U682_9ACTN</name>
<dbReference type="GO" id="GO:0003677">
    <property type="term" value="F:DNA binding"/>
    <property type="evidence" value="ECO:0007669"/>
    <property type="project" value="UniProtKB-KW"/>
</dbReference>
<dbReference type="PRINTS" id="PR00038">
    <property type="entry name" value="HTHLUXR"/>
</dbReference>